<accession>A0A8T4H1I0</accession>
<dbReference type="Proteomes" id="UP000722095">
    <property type="component" value="Unassembled WGS sequence"/>
</dbReference>
<protein>
    <submittedName>
        <fullName evidence="2">Phosphopantothenoylcysteine synthetase/decarboxylase</fullName>
    </submittedName>
</protein>
<organism evidence="2 3">
    <name type="scientific">Methanococcus maripaludis</name>
    <name type="common">Methanococcus deltae</name>
    <dbReference type="NCBI Taxonomy" id="39152"/>
    <lineage>
        <taxon>Archaea</taxon>
        <taxon>Methanobacteriati</taxon>
        <taxon>Methanobacteriota</taxon>
        <taxon>Methanomada group</taxon>
        <taxon>Methanococci</taxon>
        <taxon>Methanococcales</taxon>
        <taxon>Methanococcaceae</taxon>
        <taxon>Methanococcus</taxon>
    </lineage>
</organism>
<dbReference type="SUPFAM" id="SSF52507">
    <property type="entry name" value="Homo-oligomeric flavin-containing Cys decarboxylases, HFCD"/>
    <property type="match status" value="1"/>
</dbReference>
<dbReference type="GO" id="GO:0003824">
    <property type="term" value="F:catalytic activity"/>
    <property type="evidence" value="ECO:0007669"/>
    <property type="project" value="InterPro"/>
</dbReference>
<dbReference type="EMBL" id="JAFBBC010000002">
    <property type="protein sequence ID" value="MBM7409949.1"/>
    <property type="molecule type" value="Genomic_DNA"/>
</dbReference>
<dbReference type="InterPro" id="IPR036551">
    <property type="entry name" value="Flavin_trans-like"/>
</dbReference>
<reference evidence="2" key="2">
    <citation type="submission" date="2021-03" db="EMBL/GenBank/DDBJ databases">
        <title>Genomic Encyclopedia of Type Strains, Phase IV (KMG-IV): sequencing the most valuable type-strain genomes for metagenomic binning, comparative biology and taxonomic classification.</title>
        <authorList>
            <person name="Goeker M."/>
        </authorList>
    </citation>
    <scope>NUCLEOTIDE SEQUENCE</scope>
    <source>
        <strain evidence="2">DSM 2771</strain>
    </source>
</reference>
<evidence type="ECO:0000313" key="2">
    <source>
        <dbReference type="EMBL" id="MBP2219279.1"/>
    </source>
</evidence>
<gene>
    <name evidence="1" type="ORF">HNP85_001644</name>
    <name evidence="2" type="ORF">J2745_000756</name>
</gene>
<evidence type="ECO:0000313" key="1">
    <source>
        <dbReference type="EMBL" id="MBM7409949.1"/>
    </source>
</evidence>
<proteinExistence type="predicted"/>
<dbReference type="EMBL" id="JAGINF010000002">
    <property type="protein sequence ID" value="MBP2219279.1"/>
    <property type="molecule type" value="Genomic_DNA"/>
</dbReference>
<comment type="caution">
    <text evidence="2">The sequence shown here is derived from an EMBL/GenBank/DDBJ whole genome shotgun (WGS) entry which is preliminary data.</text>
</comment>
<dbReference type="AlphaFoldDB" id="A0A8T4H1I0"/>
<name>A0A8T4H1I0_METMI</name>
<evidence type="ECO:0000313" key="3">
    <source>
        <dbReference type="Proteomes" id="UP000742560"/>
    </source>
</evidence>
<dbReference type="Gene3D" id="3.40.50.1950">
    <property type="entry name" value="Flavin prenyltransferase-like"/>
    <property type="match status" value="1"/>
</dbReference>
<sequence>MMYSNPAVQRNIKQLKEDGFIFVDNGNEETPSKFPEISQIMSTVEQALNQK</sequence>
<dbReference type="Proteomes" id="UP000742560">
    <property type="component" value="Unassembled WGS sequence"/>
</dbReference>
<reference evidence="1" key="1">
    <citation type="submission" date="2021-01" db="EMBL/GenBank/DDBJ databases">
        <title>Genomic Encyclopedia of Type Strains, Phase IV (KMG-V): Genome sequencing to study the core and pangenomes of soil and plant-associated prokaryotes.</title>
        <authorList>
            <person name="Whitman W."/>
        </authorList>
    </citation>
    <scope>NUCLEOTIDE SEQUENCE</scope>
    <source>
        <strain evidence="1">RC</strain>
    </source>
</reference>